<evidence type="ECO:0000256" key="1">
    <source>
        <dbReference type="ARBA" id="ARBA00008668"/>
    </source>
</evidence>
<dbReference type="Proteomes" id="UP000308181">
    <property type="component" value="Unassembled WGS sequence"/>
</dbReference>
<name>A0A4U1CA04_9SPHI</name>
<feature type="domain" description="SGNH hydrolase-type esterase" evidence="3">
    <location>
        <begin position="32"/>
        <end position="226"/>
    </location>
</feature>
<evidence type="ECO:0000313" key="5">
    <source>
        <dbReference type="Proteomes" id="UP000308181"/>
    </source>
</evidence>
<gene>
    <name evidence="4" type="ORF">FA046_02175</name>
</gene>
<dbReference type="Gene3D" id="3.40.50.1110">
    <property type="entry name" value="SGNH hydrolase"/>
    <property type="match status" value="1"/>
</dbReference>
<dbReference type="InterPro" id="IPR013830">
    <property type="entry name" value="SGNH_hydro"/>
</dbReference>
<proteinExistence type="inferred from homology"/>
<organism evidence="4 5">
    <name type="scientific">Pedobacter cryophilus</name>
    <dbReference type="NCBI Taxonomy" id="2571271"/>
    <lineage>
        <taxon>Bacteria</taxon>
        <taxon>Pseudomonadati</taxon>
        <taxon>Bacteroidota</taxon>
        <taxon>Sphingobacteriia</taxon>
        <taxon>Sphingobacteriales</taxon>
        <taxon>Sphingobacteriaceae</taxon>
        <taxon>Pedobacter</taxon>
    </lineage>
</organism>
<comment type="caution">
    <text evidence="4">The sequence shown here is derived from an EMBL/GenBank/DDBJ whole genome shotgun (WGS) entry which is preliminary data.</text>
</comment>
<evidence type="ECO:0000256" key="2">
    <source>
        <dbReference type="ARBA" id="ARBA00022801"/>
    </source>
</evidence>
<dbReference type="EMBL" id="SWBP01000001">
    <property type="protein sequence ID" value="TKC00508.1"/>
    <property type="molecule type" value="Genomic_DNA"/>
</dbReference>
<dbReference type="OrthoDB" id="9807041at2"/>
<dbReference type="PANTHER" id="PTHR43695">
    <property type="entry name" value="PUTATIVE (AFU_ORTHOLOGUE AFUA_2G17250)-RELATED"/>
    <property type="match status" value="1"/>
</dbReference>
<comment type="similarity">
    <text evidence="1">Belongs to the 'GDSL' lipolytic enzyme family.</text>
</comment>
<dbReference type="InterPro" id="IPR037459">
    <property type="entry name" value="RhgT-like"/>
</dbReference>
<evidence type="ECO:0000259" key="3">
    <source>
        <dbReference type="Pfam" id="PF13472"/>
    </source>
</evidence>
<reference evidence="4 5" key="1">
    <citation type="submission" date="2019-04" db="EMBL/GenBank/DDBJ databases">
        <title>Pedobacter sp. AR-3-17 sp. nov., isolated from Arctic soil.</title>
        <authorList>
            <person name="Dahal R.H."/>
            <person name="Kim D.-U."/>
        </authorList>
    </citation>
    <scope>NUCLEOTIDE SEQUENCE [LARGE SCALE GENOMIC DNA]</scope>
    <source>
        <strain evidence="4 5">AR-3-17</strain>
    </source>
</reference>
<dbReference type="GO" id="GO:0016788">
    <property type="term" value="F:hydrolase activity, acting on ester bonds"/>
    <property type="evidence" value="ECO:0007669"/>
    <property type="project" value="UniProtKB-ARBA"/>
</dbReference>
<keyword evidence="2" id="KW-0378">Hydrolase</keyword>
<evidence type="ECO:0000313" key="4">
    <source>
        <dbReference type="EMBL" id="TKC00508.1"/>
    </source>
</evidence>
<dbReference type="AlphaFoldDB" id="A0A4U1CA04"/>
<protein>
    <submittedName>
        <fullName evidence="4">Rhamnogalacturonan acetylesterase</fullName>
    </submittedName>
</protein>
<dbReference type="Pfam" id="PF13472">
    <property type="entry name" value="Lipase_GDSL_2"/>
    <property type="match status" value="1"/>
</dbReference>
<dbReference type="PANTHER" id="PTHR43695:SF1">
    <property type="entry name" value="RHAMNOGALACTURONAN ACETYLESTERASE"/>
    <property type="match status" value="1"/>
</dbReference>
<dbReference type="InterPro" id="IPR036514">
    <property type="entry name" value="SGNH_hydro_sf"/>
</dbReference>
<dbReference type="CDD" id="cd01821">
    <property type="entry name" value="Rhamnogalacturan_acetylesterase_like"/>
    <property type="match status" value="1"/>
</dbReference>
<dbReference type="RefSeq" id="WP_136824716.1">
    <property type="nucleotide sequence ID" value="NZ_SWBP01000001.1"/>
</dbReference>
<dbReference type="SUPFAM" id="SSF52266">
    <property type="entry name" value="SGNH hydrolase"/>
    <property type="match status" value="1"/>
</dbReference>
<keyword evidence="5" id="KW-1185">Reference proteome</keyword>
<sequence length="254" mass="29191">MSKKHISYFLTICFFLLSFKSLEEKQITVYLIGDSTLSIKDKRTYPETGWGMPFTQFFDKNIKINNRAMNGRSTSSFIKENRWQPVLETLKEGDYVFIQFGHNDEVSTKKTYTTPEEFKANLLLYVSETRAKKGIPVLITPVARRKFDAEGKVVDTHQEYAQLVREVASKNQVPLIDLSVKSMELLQNYGIEKSKYLFNHLEAGQNPNYPNGKTDDTHFNELGARLMAQLVLAEIKNLNLSLVNQIVKPVEPKK</sequence>
<accession>A0A4U1CA04</accession>